<feature type="compositionally biased region" description="Low complexity" evidence="1">
    <location>
        <begin position="224"/>
        <end position="271"/>
    </location>
</feature>
<dbReference type="GeneID" id="31363471"/>
<evidence type="ECO:0000313" key="2">
    <source>
        <dbReference type="EMBL" id="EFA79167.1"/>
    </source>
</evidence>
<evidence type="ECO:0000313" key="3">
    <source>
        <dbReference type="Proteomes" id="UP000001396"/>
    </source>
</evidence>
<dbReference type="Proteomes" id="UP000001396">
    <property type="component" value="Unassembled WGS sequence"/>
</dbReference>
<organism evidence="2 3">
    <name type="scientific">Heterostelium pallidum (strain ATCC 26659 / Pp 5 / PN500)</name>
    <name type="common">Cellular slime mold</name>
    <name type="synonym">Polysphondylium pallidum</name>
    <dbReference type="NCBI Taxonomy" id="670386"/>
    <lineage>
        <taxon>Eukaryota</taxon>
        <taxon>Amoebozoa</taxon>
        <taxon>Evosea</taxon>
        <taxon>Eumycetozoa</taxon>
        <taxon>Dictyostelia</taxon>
        <taxon>Acytosteliales</taxon>
        <taxon>Acytosteliaceae</taxon>
        <taxon>Heterostelium</taxon>
    </lineage>
</organism>
<proteinExistence type="predicted"/>
<feature type="compositionally biased region" description="Polar residues" evidence="1">
    <location>
        <begin position="319"/>
        <end position="332"/>
    </location>
</feature>
<gene>
    <name evidence="2" type="ORF">PPL_07992</name>
</gene>
<reference evidence="2 3" key="1">
    <citation type="journal article" date="2011" name="Genome Res.">
        <title>Phylogeny-wide analysis of social amoeba genomes highlights ancient origins for complex intercellular communication.</title>
        <authorList>
            <person name="Heidel A.J."/>
            <person name="Lawal H.M."/>
            <person name="Felder M."/>
            <person name="Schilde C."/>
            <person name="Helps N.R."/>
            <person name="Tunggal B."/>
            <person name="Rivero F."/>
            <person name="John U."/>
            <person name="Schleicher M."/>
            <person name="Eichinger L."/>
            <person name="Platzer M."/>
            <person name="Noegel A.A."/>
            <person name="Schaap P."/>
            <person name="Gloeckner G."/>
        </authorList>
    </citation>
    <scope>NUCLEOTIDE SEQUENCE [LARGE SCALE GENOMIC DNA]</scope>
    <source>
        <strain evidence="3">ATCC 26659 / Pp 5 / PN500</strain>
    </source>
</reference>
<name>D3BHJ0_HETP5</name>
<dbReference type="STRING" id="670386.D3BHJ0"/>
<dbReference type="PANTHER" id="PTHR16525">
    <property type="entry name" value="PROTEIN C12ORF4"/>
    <property type="match status" value="1"/>
</dbReference>
<dbReference type="OMA" id="YCNMSTE"/>
<dbReference type="FunCoup" id="D3BHJ0">
    <property type="interactions" value="106"/>
</dbReference>
<feature type="compositionally biased region" description="Basic and acidic residues" evidence="1">
    <location>
        <begin position="176"/>
        <end position="191"/>
    </location>
</feature>
<evidence type="ECO:0000256" key="1">
    <source>
        <dbReference type="SAM" id="MobiDB-lite"/>
    </source>
</evidence>
<feature type="compositionally biased region" description="Low complexity" evidence="1">
    <location>
        <begin position="141"/>
        <end position="175"/>
    </location>
</feature>
<protein>
    <recommendedName>
        <fullName evidence="4">Macro domain-containing protein</fullName>
    </recommendedName>
</protein>
<dbReference type="EMBL" id="ADBJ01000036">
    <property type="protein sequence ID" value="EFA79167.1"/>
    <property type="molecule type" value="Genomic_DNA"/>
</dbReference>
<feature type="region of interest" description="Disordered" evidence="1">
    <location>
        <begin position="217"/>
        <end position="332"/>
    </location>
</feature>
<accession>D3BHJ0</accession>
<feature type="region of interest" description="Disordered" evidence="1">
    <location>
        <begin position="134"/>
        <end position="196"/>
    </location>
</feature>
<dbReference type="PANTHER" id="PTHR16525:SF0">
    <property type="entry name" value="PROTEIN C12ORF4"/>
    <property type="match status" value="1"/>
</dbReference>
<dbReference type="InterPro" id="IPR019311">
    <property type="entry name" value="Fy-3"/>
</dbReference>
<dbReference type="Pfam" id="PF10154">
    <property type="entry name" value="Fy-3"/>
    <property type="match status" value="1"/>
</dbReference>
<keyword evidence="3" id="KW-1185">Reference proteome</keyword>
<dbReference type="GO" id="GO:0005737">
    <property type="term" value="C:cytoplasm"/>
    <property type="evidence" value="ECO:0007669"/>
    <property type="project" value="TreeGrafter"/>
</dbReference>
<evidence type="ECO:0008006" key="4">
    <source>
        <dbReference type="Google" id="ProtNLM"/>
    </source>
</evidence>
<dbReference type="RefSeq" id="XP_020431288.1">
    <property type="nucleotide sequence ID" value="XM_020578824.1"/>
</dbReference>
<comment type="caution">
    <text evidence="2">The sequence shown here is derived from an EMBL/GenBank/DDBJ whole genome shotgun (WGS) entry which is preliminary data.</text>
</comment>
<sequence length="583" mass="65048">MLPNEVTADQTLQEERIKMFLYLVNKSIETKEKIINQEELFATSFNILLSKRKEELQFINESHSKEMQEAANHGHTGDIIEQMVSDNVKKIEIVEKRYENEINDLKIKQKADFTSFLNDLYWLETTKDELDKVDEDFGIPNSNSNSNNTSSLNNNNNNAQSTTTTGVNKTRSNSSSRRDSSIADKPKEPEKVGIIGSLGQGLDKGVQRASSFFSFDRFKKNLPGGNQQQQQTNQQQQQQQGSNTSPITSPTIQSSQIDINNQQQQQQQNQQLNDVGSPQRHSKSMTLGGAMTTTTGGSDVTDIMNSKPSRKDSFGAAVMSTSPKSSMMTQSNASKKSYYKVTESLMIAVGVQKKKLFEFKLIDALPLHLCRPVSTGEYLKSKRIEYIQTLYSDSLSAVILLADPSLSFNSQSEKNFIQYCNMSTELHFDSIDKQIEMFKESVDTTDLKNGDFFITKHSNLSDVQVVFHLLADSKNRTPWGESPFPTTSDLARGLRNIILTASKYGIGCLTIPIALTEADADLNVSGAAIANRTTAILRSCDSNINYNFINISVVRASLTSLHEYTSIKTIQFSLPPSLDGEMQ</sequence>
<feature type="compositionally biased region" description="Low complexity" evidence="1">
    <location>
        <begin position="285"/>
        <end position="297"/>
    </location>
</feature>
<dbReference type="InParanoid" id="D3BHJ0"/>
<dbReference type="AlphaFoldDB" id="D3BHJ0"/>